<dbReference type="InterPro" id="IPR016047">
    <property type="entry name" value="M23ase_b-sheet_dom"/>
</dbReference>
<organism evidence="3 4">
    <name type="scientific">Micromonospora sagamiensis</name>
    <dbReference type="NCBI Taxonomy" id="47875"/>
    <lineage>
        <taxon>Bacteria</taxon>
        <taxon>Bacillati</taxon>
        <taxon>Actinomycetota</taxon>
        <taxon>Actinomycetes</taxon>
        <taxon>Micromonosporales</taxon>
        <taxon>Micromonosporaceae</taxon>
        <taxon>Micromonospora</taxon>
    </lineage>
</organism>
<dbReference type="Pfam" id="PF01551">
    <property type="entry name" value="Peptidase_M23"/>
    <property type="match status" value="1"/>
</dbReference>
<dbReference type="Gene3D" id="2.120.10.70">
    <property type="entry name" value="Fucose-specific lectin"/>
    <property type="match status" value="1"/>
</dbReference>
<feature type="domain" description="M23ase beta-sheet core" evidence="1">
    <location>
        <begin position="71"/>
        <end position="156"/>
    </location>
</feature>
<name>A0A562WHW9_9ACTN</name>
<evidence type="ECO:0000313" key="4">
    <source>
        <dbReference type="Proteomes" id="UP000319728"/>
    </source>
</evidence>
<dbReference type="InterPro" id="IPR011055">
    <property type="entry name" value="Dup_hybrid_motif"/>
</dbReference>
<protein>
    <submittedName>
        <fullName evidence="3">Peptidase M23-like protein</fullName>
    </submittedName>
</protein>
<dbReference type="RefSeq" id="WP_145818505.1">
    <property type="nucleotide sequence ID" value="NZ_AP023438.1"/>
</dbReference>
<accession>A0A562WHW9</accession>
<sequence>MRLRRILKLSAPVVGLALALSAVVAPSASAAGELYLELPFSCGTSWTGDSGSSNAHRNNEIDFNLSSGADDRGQPVLAAAGGTIRWEGGATSAYGNYVEIDHGNGYSTLYAHLQDKYAHNGDTVVQGEKIGTVGNTDGNSSGISPHLHFEYRNRGSGQSYPDYIRPASFHGDPFDYATGRETYVSQNCGSTSPSSMPGLSAVSRGVGGLDVFAVTTDGRLKHRNYSSGTWSCWSTLYGNATIKGEPAAITSPGRIDVFAQGIDNRLKKITWTSTHGWYQWADMGDYTITSPPAVTRRSPTGIDVFVKNTANKIVYRNFNIAQSTWTNNWSNIGGNASTTTATSGPAAVANHDGTRMNVFARATDGSLLSLMWTLDHGWYNWADRGGSLNGRPSASTRSGNSVDIFLRDQDNSLIHWYSPDGADWTTYPKSDFGGWLAVSPTAVSWNSGRIDVFSRNSNADLIQKTWISGDPWYAWTGRGPIGAPAC</sequence>
<gene>
    <name evidence="3" type="ORF">JD81_03132</name>
</gene>
<dbReference type="GO" id="GO:0004222">
    <property type="term" value="F:metalloendopeptidase activity"/>
    <property type="evidence" value="ECO:0007669"/>
    <property type="project" value="TreeGrafter"/>
</dbReference>
<proteinExistence type="predicted"/>
<evidence type="ECO:0000259" key="1">
    <source>
        <dbReference type="Pfam" id="PF01551"/>
    </source>
</evidence>
<reference evidence="3 4" key="1">
    <citation type="submission" date="2019-07" db="EMBL/GenBank/DDBJ databases">
        <title>R&amp;d 2014.</title>
        <authorList>
            <person name="Klenk H.-P."/>
        </authorList>
    </citation>
    <scope>NUCLEOTIDE SEQUENCE [LARGE SCALE GENOMIC DNA]</scope>
    <source>
        <strain evidence="3 4">DSM 43912</strain>
    </source>
</reference>
<keyword evidence="4" id="KW-1185">Reference proteome</keyword>
<dbReference type="PANTHER" id="PTHR21666">
    <property type="entry name" value="PEPTIDASE-RELATED"/>
    <property type="match status" value="1"/>
</dbReference>
<feature type="domain" description="PLL-like beta propeller" evidence="2">
    <location>
        <begin position="207"/>
        <end position="476"/>
    </location>
</feature>
<comment type="caution">
    <text evidence="3">The sequence shown here is derived from an EMBL/GenBank/DDBJ whole genome shotgun (WGS) entry which is preliminary data.</text>
</comment>
<dbReference type="Proteomes" id="UP000319728">
    <property type="component" value="Unassembled WGS sequence"/>
</dbReference>
<dbReference type="InterPro" id="IPR050570">
    <property type="entry name" value="Cell_wall_metabolism_enzyme"/>
</dbReference>
<evidence type="ECO:0000313" key="3">
    <source>
        <dbReference type="EMBL" id="TWJ29621.1"/>
    </source>
</evidence>
<dbReference type="EMBL" id="VLLP01000001">
    <property type="protein sequence ID" value="TWJ29621.1"/>
    <property type="molecule type" value="Genomic_DNA"/>
</dbReference>
<dbReference type="Pfam" id="PF26607">
    <property type="entry name" value="DUF8189"/>
    <property type="match status" value="1"/>
</dbReference>
<evidence type="ECO:0000259" key="2">
    <source>
        <dbReference type="Pfam" id="PF26607"/>
    </source>
</evidence>
<dbReference type="Gene3D" id="2.70.70.10">
    <property type="entry name" value="Glucose Permease (Domain IIA)"/>
    <property type="match status" value="1"/>
</dbReference>
<dbReference type="SUPFAM" id="SSF51261">
    <property type="entry name" value="Duplicated hybrid motif"/>
    <property type="match status" value="1"/>
</dbReference>
<dbReference type="SUPFAM" id="SSF89372">
    <property type="entry name" value="Fucose-specific lectin"/>
    <property type="match status" value="2"/>
</dbReference>
<dbReference type="PANTHER" id="PTHR21666:SF270">
    <property type="entry name" value="MUREIN HYDROLASE ACTIVATOR ENVC"/>
    <property type="match status" value="1"/>
</dbReference>
<dbReference type="OrthoDB" id="9809488at2"/>
<dbReference type="InterPro" id="IPR058502">
    <property type="entry name" value="PLL-like_beta-prop"/>
</dbReference>
<dbReference type="CDD" id="cd12797">
    <property type="entry name" value="M23_peptidase"/>
    <property type="match status" value="1"/>
</dbReference>
<dbReference type="AlphaFoldDB" id="A0A562WHW9"/>